<name>A0A4P9XQW7_9FUNG</name>
<keyword evidence="2" id="KW-0472">Membrane</keyword>
<evidence type="ECO:0000256" key="1">
    <source>
        <dbReference type="SAM" id="MobiDB-lite"/>
    </source>
</evidence>
<dbReference type="EMBL" id="KZ992603">
    <property type="protein sequence ID" value="RKP08438.1"/>
    <property type="molecule type" value="Genomic_DNA"/>
</dbReference>
<protein>
    <submittedName>
        <fullName evidence="3">Uncharacterized protein</fullName>
    </submittedName>
</protein>
<dbReference type="OrthoDB" id="2117972at2759"/>
<keyword evidence="2" id="KW-0812">Transmembrane</keyword>
<dbReference type="AlphaFoldDB" id="A0A4P9XQW7"/>
<feature type="transmembrane region" description="Helical" evidence="2">
    <location>
        <begin position="244"/>
        <end position="265"/>
    </location>
</feature>
<evidence type="ECO:0000313" key="4">
    <source>
        <dbReference type="Proteomes" id="UP000271241"/>
    </source>
</evidence>
<dbReference type="Proteomes" id="UP000271241">
    <property type="component" value="Unassembled WGS sequence"/>
</dbReference>
<evidence type="ECO:0000256" key="2">
    <source>
        <dbReference type="SAM" id="Phobius"/>
    </source>
</evidence>
<evidence type="ECO:0000313" key="3">
    <source>
        <dbReference type="EMBL" id="RKP08438.1"/>
    </source>
</evidence>
<dbReference type="Pfam" id="PF14494">
    <property type="entry name" value="DUF4436"/>
    <property type="match status" value="2"/>
</dbReference>
<keyword evidence="2" id="KW-1133">Transmembrane helix</keyword>
<sequence>MVWRQEAYRGDILHRQIDQEPAPVSGHLSIRIAVTRADLNAKVLHALLSCQPYGRLGNNQLQMALPLIVGVYPTSIRLRANVTPDSREAPLLFTNGNTRDYPFDHYSVIVPVYVDVDPEFFANVSKPQAGRALRTAGFARRSRIRQPSDRPEELPTSDNALTQFLPAEQQHRMPRLLSRQAVAAPASASDSTPPVDLITPNRSVPFRVTFTASVQSLKFSYVFSGRQDDTYYLLVLEMSRNTTVIGLSIFLTIVMWCLTLAMAHITLQFTVFQREPPPPLVPIGLIVLFAMPGLRNVQPGIPATGCAIDFLGFTWQVAAI</sequence>
<keyword evidence="4" id="KW-1185">Reference proteome</keyword>
<proteinExistence type="predicted"/>
<organism evidence="3 4">
    <name type="scientific">Thamnocephalis sphaerospora</name>
    <dbReference type="NCBI Taxonomy" id="78915"/>
    <lineage>
        <taxon>Eukaryota</taxon>
        <taxon>Fungi</taxon>
        <taxon>Fungi incertae sedis</taxon>
        <taxon>Zoopagomycota</taxon>
        <taxon>Zoopagomycotina</taxon>
        <taxon>Zoopagomycetes</taxon>
        <taxon>Zoopagales</taxon>
        <taxon>Sigmoideomycetaceae</taxon>
        <taxon>Thamnocephalis</taxon>
    </lineage>
</organism>
<dbReference type="InterPro" id="IPR027948">
    <property type="entry name" value="DUF4436"/>
</dbReference>
<gene>
    <name evidence="3" type="ORF">THASP1DRAFT_29759</name>
</gene>
<accession>A0A4P9XQW7</accession>
<reference evidence="4" key="1">
    <citation type="journal article" date="2018" name="Nat. Microbiol.">
        <title>Leveraging single-cell genomics to expand the fungal tree of life.</title>
        <authorList>
            <person name="Ahrendt S.R."/>
            <person name="Quandt C.A."/>
            <person name="Ciobanu D."/>
            <person name="Clum A."/>
            <person name="Salamov A."/>
            <person name="Andreopoulos B."/>
            <person name="Cheng J.F."/>
            <person name="Woyke T."/>
            <person name="Pelin A."/>
            <person name="Henrissat B."/>
            <person name="Reynolds N.K."/>
            <person name="Benny G.L."/>
            <person name="Smith M.E."/>
            <person name="James T.Y."/>
            <person name="Grigoriev I.V."/>
        </authorList>
    </citation>
    <scope>NUCLEOTIDE SEQUENCE [LARGE SCALE GENOMIC DNA]</scope>
    <source>
        <strain evidence="4">RSA 1356</strain>
    </source>
</reference>
<feature type="region of interest" description="Disordered" evidence="1">
    <location>
        <begin position="136"/>
        <end position="158"/>
    </location>
</feature>